<evidence type="ECO:0000313" key="1">
    <source>
        <dbReference type="EMBL" id="JAD80451.1"/>
    </source>
</evidence>
<reference evidence="1" key="1">
    <citation type="submission" date="2014-09" db="EMBL/GenBank/DDBJ databases">
        <authorList>
            <person name="Magalhaes I.L.F."/>
            <person name="Oliveira U."/>
            <person name="Santos F.R."/>
            <person name="Vidigal T.H.D.A."/>
            <person name="Brescovit A.D."/>
            <person name="Santos A.J."/>
        </authorList>
    </citation>
    <scope>NUCLEOTIDE SEQUENCE</scope>
    <source>
        <tissue evidence="1">Shoot tissue taken approximately 20 cm above the soil surface</tissue>
    </source>
</reference>
<sequence length="52" mass="5694">MSDAWRDAVKQYCSEGNESSYGKLVLVCCLLLSQIRIGQLGLIDYLATAALL</sequence>
<name>A0A0A9CXW8_ARUDO</name>
<proteinExistence type="predicted"/>
<protein>
    <submittedName>
        <fullName evidence="1">Uncharacterized protein</fullName>
    </submittedName>
</protein>
<organism evidence="1">
    <name type="scientific">Arundo donax</name>
    <name type="common">Giant reed</name>
    <name type="synonym">Donax arundinaceus</name>
    <dbReference type="NCBI Taxonomy" id="35708"/>
    <lineage>
        <taxon>Eukaryota</taxon>
        <taxon>Viridiplantae</taxon>
        <taxon>Streptophyta</taxon>
        <taxon>Embryophyta</taxon>
        <taxon>Tracheophyta</taxon>
        <taxon>Spermatophyta</taxon>
        <taxon>Magnoliopsida</taxon>
        <taxon>Liliopsida</taxon>
        <taxon>Poales</taxon>
        <taxon>Poaceae</taxon>
        <taxon>PACMAD clade</taxon>
        <taxon>Arundinoideae</taxon>
        <taxon>Arundineae</taxon>
        <taxon>Arundo</taxon>
    </lineage>
</organism>
<dbReference type="AlphaFoldDB" id="A0A0A9CXW8"/>
<dbReference type="EMBL" id="GBRH01217444">
    <property type="protein sequence ID" value="JAD80451.1"/>
    <property type="molecule type" value="Transcribed_RNA"/>
</dbReference>
<reference evidence="1" key="2">
    <citation type="journal article" date="2015" name="Data Brief">
        <title>Shoot transcriptome of the giant reed, Arundo donax.</title>
        <authorList>
            <person name="Barrero R.A."/>
            <person name="Guerrero F.D."/>
            <person name="Moolhuijzen P."/>
            <person name="Goolsby J.A."/>
            <person name="Tidwell J."/>
            <person name="Bellgard S.E."/>
            <person name="Bellgard M.I."/>
        </authorList>
    </citation>
    <scope>NUCLEOTIDE SEQUENCE</scope>
    <source>
        <tissue evidence="1">Shoot tissue taken approximately 20 cm above the soil surface</tissue>
    </source>
</reference>
<accession>A0A0A9CXW8</accession>